<gene>
    <name evidence="2" type="ORF">GCM10011519_30500</name>
</gene>
<reference evidence="2" key="2">
    <citation type="submission" date="2020-09" db="EMBL/GenBank/DDBJ databases">
        <authorList>
            <person name="Sun Q."/>
            <person name="Zhou Y."/>
        </authorList>
    </citation>
    <scope>NUCLEOTIDE SEQUENCE</scope>
    <source>
        <strain evidence="2">CGMCC 1.16067</strain>
    </source>
</reference>
<feature type="transmembrane region" description="Helical" evidence="1">
    <location>
        <begin position="142"/>
        <end position="163"/>
    </location>
</feature>
<comment type="caution">
    <text evidence="2">The sequence shown here is derived from an EMBL/GenBank/DDBJ whole genome shotgun (WGS) entry which is preliminary data.</text>
</comment>
<feature type="transmembrane region" description="Helical" evidence="1">
    <location>
        <begin position="109"/>
        <end position="135"/>
    </location>
</feature>
<feature type="transmembrane region" description="Helical" evidence="1">
    <location>
        <begin position="224"/>
        <end position="242"/>
    </location>
</feature>
<feature type="transmembrane region" description="Helical" evidence="1">
    <location>
        <begin position="32"/>
        <end position="55"/>
    </location>
</feature>
<dbReference type="EMBL" id="BMKQ01000001">
    <property type="protein sequence ID" value="GGF54503.1"/>
    <property type="molecule type" value="Genomic_DNA"/>
</dbReference>
<reference evidence="2" key="1">
    <citation type="journal article" date="2014" name="Int. J. Syst. Evol. Microbiol.">
        <title>Complete genome sequence of Corynebacterium casei LMG S-19264T (=DSM 44701T), isolated from a smear-ripened cheese.</title>
        <authorList>
            <consortium name="US DOE Joint Genome Institute (JGI-PGF)"/>
            <person name="Walter F."/>
            <person name="Albersmeier A."/>
            <person name="Kalinowski J."/>
            <person name="Ruckert C."/>
        </authorList>
    </citation>
    <scope>NUCLEOTIDE SEQUENCE</scope>
    <source>
        <strain evidence="2">CGMCC 1.16067</strain>
    </source>
</reference>
<dbReference type="PANTHER" id="PTHR37314:SF4">
    <property type="entry name" value="UPF0700 TRANSMEMBRANE PROTEIN YOAK"/>
    <property type="match status" value="1"/>
</dbReference>
<sequence length="256" mass="25424">MAPTVDGAADSSADVRHHLRVSRLSALSTERVHLPLMLVLTFSTGVVDAVGYLGLDRVFTGNMTGNVVVLGMALAGGADLPVLGPLLALGGFVLGAALGGRVLERAAHVWSWLTTLLLAVVGLVVLALGVVALAVGEPGDTLRLAITTLLGAAMGLQAATARVVAVKDVTTVVVTSTLTGLAADSVLGSGKGGGTGRRLAAVVLIILGALVGGLLVQLHLGAGLLLAGVLVLLVAGTGGLHARARKGEGSDQVSAR</sequence>
<feature type="transmembrane region" description="Helical" evidence="1">
    <location>
        <begin position="67"/>
        <end position="97"/>
    </location>
</feature>
<protein>
    <recommendedName>
        <fullName evidence="4">DUF1275 domain-containing protein</fullName>
    </recommendedName>
</protein>
<accession>A0A917BRZ3</accession>
<evidence type="ECO:0008006" key="4">
    <source>
        <dbReference type="Google" id="ProtNLM"/>
    </source>
</evidence>
<keyword evidence="1" id="KW-0812">Transmembrane</keyword>
<evidence type="ECO:0000313" key="3">
    <source>
        <dbReference type="Proteomes" id="UP000649179"/>
    </source>
</evidence>
<dbReference type="AlphaFoldDB" id="A0A917BRZ3"/>
<keyword evidence="3" id="KW-1185">Reference proteome</keyword>
<keyword evidence="1" id="KW-1133">Transmembrane helix</keyword>
<dbReference type="Pfam" id="PF06912">
    <property type="entry name" value="DUF1275"/>
    <property type="match status" value="1"/>
</dbReference>
<feature type="transmembrane region" description="Helical" evidence="1">
    <location>
        <begin position="199"/>
        <end position="218"/>
    </location>
</feature>
<evidence type="ECO:0000256" key="1">
    <source>
        <dbReference type="SAM" id="Phobius"/>
    </source>
</evidence>
<keyword evidence="1" id="KW-0472">Membrane</keyword>
<evidence type="ECO:0000313" key="2">
    <source>
        <dbReference type="EMBL" id="GGF54503.1"/>
    </source>
</evidence>
<organism evidence="2 3">
    <name type="scientific">Marmoricola endophyticus</name>
    <dbReference type="NCBI Taxonomy" id="2040280"/>
    <lineage>
        <taxon>Bacteria</taxon>
        <taxon>Bacillati</taxon>
        <taxon>Actinomycetota</taxon>
        <taxon>Actinomycetes</taxon>
        <taxon>Propionibacteriales</taxon>
        <taxon>Nocardioidaceae</taxon>
        <taxon>Marmoricola</taxon>
    </lineage>
</organism>
<proteinExistence type="predicted"/>
<dbReference type="PANTHER" id="PTHR37314">
    <property type="entry name" value="SLR0142 PROTEIN"/>
    <property type="match status" value="1"/>
</dbReference>
<dbReference type="Proteomes" id="UP000649179">
    <property type="component" value="Unassembled WGS sequence"/>
</dbReference>
<name>A0A917BRZ3_9ACTN</name>
<dbReference type="InterPro" id="IPR010699">
    <property type="entry name" value="DUF1275"/>
</dbReference>